<feature type="transmembrane region" description="Helical" evidence="5">
    <location>
        <begin position="91"/>
        <end position="113"/>
    </location>
</feature>
<dbReference type="Pfam" id="PF13948">
    <property type="entry name" value="DUF4215"/>
    <property type="match status" value="2"/>
</dbReference>
<evidence type="ECO:0000256" key="3">
    <source>
        <dbReference type="ARBA" id="ARBA00023157"/>
    </source>
</evidence>
<proteinExistence type="predicted"/>
<dbReference type="GO" id="GO:0007166">
    <property type="term" value="P:cell surface receptor signaling pathway"/>
    <property type="evidence" value="ECO:0007669"/>
    <property type="project" value="TreeGrafter"/>
</dbReference>
<dbReference type="STRING" id="1802401.A3B21_02305"/>
<dbReference type="GO" id="GO:0004222">
    <property type="term" value="F:metalloendopeptidase activity"/>
    <property type="evidence" value="ECO:0007669"/>
    <property type="project" value="TreeGrafter"/>
</dbReference>
<dbReference type="Gene3D" id="2.60.40.10">
    <property type="entry name" value="Immunoglobulins"/>
    <property type="match status" value="4"/>
</dbReference>
<dbReference type="InterPro" id="IPR043543">
    <property type="entry name" value="PAPPA/PAPPA2"/>
</dbReference>
<feature type="region of interest" description="Disordered" evidence="4">
    <location>
        <begin position="3045"/>
        <end position="3064"/>
    </location>
</feature>
<keyword evidence="5" id="KW-0812">Transmembrane</keyword>
<dbReference type="InterPro" id="IPR011936">
    <property type="entry name" value="Myxo_disulph_rpt"/>
</dbReference>
<evidence type="ECO:0008006" key="8">
    <source>
        <dbReference type="Google" id="ProtNLM"/>
    </source>
</evidence>
<organism evidence="6 7">
    <name type="scientific">Candidatus Uhrbacteria bacterium RIFCSPLOWO2_01_FULL_47_24</name>
    <dbReference type="NCBI Taxonomy" id="1802401"/>
    <lineage>
        <taxon>Bacteria</taxon>
        <taxon>Candidatus Uhriibacteriota</taxon>
    </lineage>
</organism>
<evidence type="ECO:0000313" key="6">
    <source>
        <dbReference type="EMBL" id="OGL80183.1"/>
    </source>
</evidence>
<dbReference type="NCBIfam" id="TIGR02232">
    <property type="entry name" value="myxo_disulf_rpt"/>
    <property type="match status" value="10"/>
</dbReference>
<comment type="caution">
    <text evidence="6">The sequence shown here is derived from an EMBL/GenBank/DDBJ whole genome shotgun (WGS) entry which is preliminary data.</text>
</comment>
<dbReference type="GO" id="GO:0006508">
    <property type="term" value="P:proteolysis"/>
    <property type="evidence" value="ECO:0007669"/>
    <property type="project" value="TreeGrafter"/>
</dbReference>
<dbReference type="Proteomes" id="UP000176897">
    <property type="component" value="Unassembled WGS sequence"/>
</dbReference>
<sequence length="4675" mass="493866">MAKLMKKLRGWIISAATLLGLLLAYTSFAQVSAEVEGLALTAADPRLIAARIIRVALGFLGIVVLTLIIYGGFLWMTAAGNEETIEKAKKVLRNAIIGLIIILTSFAITQFVINKLIEATRGPREVIIATPCLGPDCPEGLPKDAFIVKGITPRGASTIRNIVVRVTLSKKPTGDLENIRSTIEVRRKASDGDEGVLVETDPIVNDYTIELRPRTACPAPNTDRKCFDAETDFTVEAKEKLLSADGKKLICGGLAPSCTGAFHSGSLVDVAPPTVTLEYPDEGEPVAVGTCVRVQAKVTDDGGVSLVKFYMDGQLITGGSIMPSNDTTPTDTVLEIPCWYPPPPAPKARRLTARAYDVDDNNTLSAPVAVMVRPLHCFNDIKDDDEDQVDCDSQVNGPSGCGLCNGASCTQNIQCSGGACINGICAEPTKITGVSPGDGRPGTFVALAGYSFGSQAGTVVFKGTSAPEDDKVASAPQACAGENTWTDNSVLVGLPGLPESAVTGPITLATAGCAANDSLCRDSTDDTRGPVVPLHPPPQGSIVADGSFEVNNTARPGLCSVKSPPADQARGGWGTAVALRGAQFGATPGAVLFGGLGGAGVANWTDTSAQTAVIPIDYETFGVQVLNTEGIASNALPYEVLSPLKGTLPEILSITPPSGGVGTGISILGNNFGDLCAPNGAPCGSVYFVHPTSGVAVLADVNFPSQCGTTWWTPHVITVKVPQGLSIGTIYNVQVYRYDQQSAGKDFEVTNTTPGPFLACIRPTGGPLTSRVSVYGENFGNSVIADRGLFFTRKDSPDPPVAFDPVTGARSASWVSARATPTNIGGVPNDTCPLSGWSGNKACAALPNDPSATPPNVARTGAVIVEQDIDDVTRYSNPLLFTVGSCRAPVGPLYLNCGSSLICCLDGSCNSPCPTFVTPVSAYGWQFSTSPKPLVPEVIAQCDTFEDGGIDHPEFPPSPSPAAQSGRNKDVNVCVNAAVAVTFNTPVLPATLNATNIKLQKCTGTQELLTGNDSSFAGTTAKWAHPPHPTDVVAQLENQVLDAVLAPGEGRNPNDTDTYALHLTKLDDDTGPGWANETGIQQNYEHWFGYQANAIENTNGKTYTATAWVRAGNAAAFGKRAGILIQRDGSALAANTPNAWQKASQETMLTESWRQVSVSLTFDAHTAPGFVRVFMEGAPYDLREGTKTQANDAATIAQYSDPAQLFAMYVDDVQVTGDPCTAVEANTVDANLIDEYPGDIGFRYYSSSDFDPNTWYRVTLIGGASGIKAQDIGVRQGQGMEVLKDAPARCGDASAAYCFRFKTKNEPNAQDNLCKVGGIAVVPKKYTARAENEMIEYSAVPVAAGDPCVIPKPGSYAWAWQSTDTAKATVSYNPGASPPHIGHACATDADCSIGALPACVSGYCTQMGWTTTATAIAETELDQQTGKPIPVHIQATTENKTGQGDLTVEFEPPRVISYWPSCADGVCTNAGMGAQFSKAMVNNSGNTAAVTNKANVQVWSVPCGNGALDPGEDCDDGNIISGDGCSSACVHEGSNFALRCGDGNIDLFEDCDDNNLTNGDGCSDKCLNEGTNTPICGNSTVGIGEDCDDGNRQDGDGCSSKCLHEGTRSDIPICGNKRLDRGEECEKQADETFAPWCSSTTCLRQGPQPAALCGNGRVDAGEECDDNMPLLDSVAKKALCADAGTQYPCQWTGTLRPASPVGQGCGNRKIEIGEDCDDGNLQPGDGCDGACRNEGSSPGTIPACGNGGTADAGEDCDDGNTVSGDGCSSKCLNEGRPSATCGNGGKPEIGEDCDDRNTTNNDGCSSICANEGTAAPVCGNGALDNGEDCDDKNVANGDGCSNVCKNEGRPAESVNSNDLILTWDTNTNAVSIDAGMLNPNTNYRVLLRGADNPATTVQVEGLHGLASGGALGKTLSNLNFIYNWEVSGAPHEEGVRCSLLPSAPVDERCNTFSWTFKTKDLPCGVDRVEVNPAQASLYVIGARQPYSSQPYGPPDSCSPQGQKLNQFIYNWSWDTQDQVIATIVNQPGVNTIPSCGDGISEQGEDCDDGNTFADDGCDEFCLNEGSDFEFACGEGDDPDVVEECEKTSLEYETPWCSNNCLHRGSTPCPLGATTNCCGNEIVESGEDCDDGNNLASDGCSPICLNEGTSRATGQCGNGTVDHPQNNPELGGEECDPNETTGIRKYFCNPETCLLRGTLPQPKCGNGIIETGEECDEASKDCGGHPVRQPCAIGNVGDGCSADCLHEGSPRTCGNGKLDKGEDCDDGNAASGDSCSSACLNEGTKAEAGPVSPATLPETPPRRDPFQQARAEGIKKFCRSDTTPDFQETVGGQLVSCTSNTNCTTAGFGICAPTNPWSTTDVQATAGGKTGASPLTVYCVAKTDKDCPVPNGSASPTIGRGSDNCCYNRPTVTARTPTIGEVCRNALIRATFSQPMDQESLSGNFILARQYEDKCPAGTAEVRDNGQIISPNILRNSSFEQETPLAWTLEKDQTANAADNISRRELSSADQIAGTYAISAEMVETDVLAIEQDKAPPDGPSVTATQTVTLPANTSYTLSAKVRVISMGTVTESPIGIGLYKERTGADPYLRFARGPLTQTSGWVNVSGTFTTVEAGEYVVFVAIVGGETEALFDQVELRKVVITQAKSTHIFARAWRWIVELFKRLTPSARAQNPVWCVESDIELTTTAAQNGQAVILQPSKMLGDKDDPVTYRVGIAGDKFTATGEVVKGGLRSQAGVGFNGGAFGLDMSWEFTTGKDICTLDEVEVIVVPPDTAALTATAQTADVEATAYTSATRTATQSHERQPIYPVPGYSWAWSWGSSELETVTATNRTEQRCGGKPYGATTGCSATNPLSPVTLPEQTVTAGTKDGTAQVNATATITEDFVRPESIIQPGICREISGALKCANNSSRTCVTDQDCGEQAGQTRVGFAEFSLFRCDNPWPADATTTYYLIDNEEYGTAPVIDAHILGTERPLNFRTHYCRDGATLLPELSYPPPVLIPLITGLFPKPKNAYYIASSHDNPAPQTLKEILLTAKSFTQGVSVPNGVRQPANDIRENNGSFPDYTFNFPEPGDYEIAVETSNYDHNNDPKDDDLSNLAAVLEAKNIPDAVRAALRNRSDDVKELTGAYYHRIQISLDGAVKGFVVNQAGSETKRNDGRLILRGVSKGDHAVKLTWTNEDETWTNEDKLPSAQLIVDGTTYAEGSIWDPNLKIHKVTLRRGRVKDDAIGIRVLSNPERLPLAAWYNRMGFGGTPSPTPAPIDGYQALQEGNTIYIAATNATTDTTTSPPTKKVFDNVYLISLSEGAPANLKVVFDELIENLKFNVNLENLKTCEKNFCANNPTQDCEDNNDDDCETDGVDGLCVQKSCVKDLDCATGETVVCRSDREKLARDIIRIQQVTAMQAALAGYKARTGRYPTLEAGTFIRSLSTSKWPSWNATFGSALGAPLPQDPIDRFGAPCVSGPTEKGTYNPATCWNEQMQKYICPKGSHIYQYQSLGGVGYKLSSAFELVEKVENETMAWDVYGWDPSTGEQEVDTSGGCEVEAAGTTWSNATAVCGNRIIELPESGNLIIEPPEICELGTENTAVVNFAPGGEKRCTGNPSVTCPTLAENTPCPLDGDGNSQGLCQKLTSCTARRECKSDCSNWNDWPGGTVDAADCSPGGTFCGNGLREDIDLNNDGDTNDSGEHEVCDDGLLNGNYGKCNATCTGLAAHCGDGIKTGAEVCDRQTYNFATETFSTAGTAAAPSTACVNGDYGCCKFDCGGPAQHCGDTFVNGTEQCELGNTGRSAGRCRIVSSGALTATPCTSNAQCDPGQTCAICGPAGTLGGLTTTLTIQQKQPEEDVALDTFEIFLDGSSIGIGTAGYQDEPKTFTLPLGTHSVIIKYKNGYNQGHYQLVWGSGVSFRRTPIIHTSAGATGGSSLYGPAAGTADDYTVGRLHMPQALPVGTILFGHCSISTTLCARDADCPLAGETCTGRSATNGCQLPNGDNGTTAWCARTHSTDPGYIQYDISVSTTSAPTFIGGYSTAFERTCTSGCTWGASGGWSSSCVQTGERCGDGTTNGTEQCDDGQQNTADANNNSTPDGDEDGCLNNCTRAQCGDGKNQIKVCTTGTDAQKGRPCTTNEQCGTGGVCQDPEDCDLGAQNGVPCTPQYGGNCTYCDNQCNAITRTGGFCGNTIYEPPSEQCEGTQGLSYTAGIVGAPKYVCKGTVGTNEYFGNFATVADVDAWVEGNAVAVRHTPGYNSTYTMRIDPSANAGEVRYRFPDTDGKTYVASAWVNTDQTTGSQGVRLIMDREGAPNDTEYKYPPDSSPNSYFQLDHDPNTWQYIELTAAYDAGPNRAYDGWLRIRVENYDDDIHVDQVRLRPGPPTCTANNCTQACRGGSFCQNKLKQCSGGNNPTANCTEPSTVCTGGTCTENNFDRENILQGSVSYKSQPTSAVTNLSSGQYAGDRVSDTCDNDQDNDNYPASTDCNDNNAKVNPDATELCNNAVDEDCNSATDCVAVTLQVSDYSDSNDTFCVYLDDQLIDFAYGGNAKQTSVTSLLPGQYDLEILFHHSDGFIHTHTTTLAGGLVVSIPHQHSPNGDHSGTYRFQKSSNISFVSPNWILHRSSGSSLSTQTGTAANNVHTGTLHDEARKADAVETGSKTAVCSDSNGTIYKGLDDAGSVTYKINVTP</sequence>
<evidence type="ECO:0000256" key="2">
    <source>
        <dbReference type="ARBA" id="ARBA00022737"/>
    </source>
</evidence>
<keyword evidence="3" id="KW-1015">Disulfide bond</keyword>
<dbReference type="PANTHER" id="PTHR46130:SF3">
    <property type="entry name" value="CHROMOSOME UNDETERMINED SCAFFOLD_33, WHOLE GENOME SHOTGUN SEQUENCE"/>
    <property type="match status" value="1"/>
</dbReference>
<reference evidence="6 7" key="1">
    <citation type="journal article" date="2016" name="Nat. Commun.">
        <title>Thousands of microbial genomes shed light on interconnected biogeochemical processes in an aquifer system.</title>
        <authorList>
            <person name="Anantharaman K."/>
            <person name="Brown C.T."/>
            <person name="Hug L.A."/>
            <person name="Sharon I."/>
            <person name="Castelle C.J."/>
            <person name="Probst A.J."/>
            <person name="Thomas B.C."/>
            <person name="Singh A."/>
            <person name="Wilkins M.J."/>
            <person name="Karaoz U."/>
            <person name="Brodie E.L."/>
            <person name="Williams K.H."/>
            <person name="Hubbard S.S."/>
            <person name="Banfield J.F."/>
        </authorList>
    </citation>
    <scope>NUCLEOTIDE SEQUENCE [LARGE SCALE GENOMIC DNA]</scope>
</reference>
<dbReference type="GO" id="GO:0005615">
    <property type="term" value="C:extracellular space"/>
    <property type="evidence" value="ECO:0007669"/>
    <property type="project" value="TreeGrafter"/>
</dbReference>
<dbReference type="InterPro" id="IPR021655">
    <property type="entry name" value="Put_metal-bd"/>
</dbReference>
<evidence type="ECO:0000256" key="5">
    <source>
        <dbReference type="SAM" id="Phobius"/>
    </source>
</evidence>
<keyword evidence="5" id="KW-0472">Membrane</keyword>
<name>A0A1F7UPE8_9BACT</name>
<dbReference type="Pfam" id="PF17957">
    <property type="entry name" value="Big_7"/>
    <property type="match status" value="1"/>
</dbReference>
<protein>
    <recommendedName>
        <fullName evidence="8">DUF4215 domain-containing protein</fullName>
    </recommendedName>
</protein>
<accession>A0A1F7UPE8</accession>
<dbReference type="EMBL" id="MGEJ01000014">
    <property type="protein sequence ID" value="OGL80183.1"/>
    <property type="molecule type" value="Genomic_DNA"/>
</dbReference>
<dbReference type="InterPro" id="IPR014756">
    <property type="entry name" value="Ig_E-set"/>
</dbReference>
<keyword evidence="5" id="KW-1133">Transmembrane helix</keyword>
<keyword evidence="2" id="KW-0677">Repeat</keyword>
<evidence type="ECO:0000313" key="7">
    <source>
        <dbReference type="Proteomes" id="UP000176897"/>
    </source>
</evidence>
<evidence type="ECO:0000256" key="4">
    <source>
        <dbReference type="SAM" id="MobiDB-lite"/>
    </source>
</evidence>
<gene>
    <name evidence="6" type="ORF">A3B21_02305</name>
</gene>
<dbReference type="SUPFAM" id="SSF81296">
    <property type="entry name" value="E set domains"/>
    <property type="match status" value="1"/>
</dbReference>
<feature type="region of interest" description="Disordered" evidence="4">
    <location>
        <begin position="2284"/>
        <end position="2306"/>
    </location>
</feature>
<feature type="transmembrane region" description="Helical" evidence="5">
    <location>
        <begin position="53"/>
        <end position="79"/>
    </location>
</feature>
<dbReference type="Gene3D" id="2.60.120.260">
    <property type="entry name" value="Galactose-binding domain-like"/>
    <property type="match status" value="3"/>
</dbReference>
<evidence type="ECO:0000256" key="1">
    <source>
        <dbReference type="ARBA" id="ARBA00022729"/>
    </source>
</evidence>
<dbReference type="InterPro" id="IPR013783">
    <property type="entry name" value="Ig-like_fold"/>
</dbReference>
<keyword evidence="1" id="KW-0732">Signal</keyword>
<dbReference type="Pfam" id="PF11617">
    <property type="entry name" value="Cu-binding_MopE"/>
    <property type="match status" value="1"/>
</dbReference>
<dbReference type="PANTHER" id="PTHR46130">
    <property type="entry name" value="LAMGL DOMAIN-CONTAINING PROTEIN"/>
    <property type="match status" value="1"/>
</dbReference>